<name>A0A2T3XWR0_9BURK</name>
<evidence type="ECO:0000256" key="5">
    <source>
        <dbReference type="ARBA" id="ARBA00023136"/>
    </source>
</evidence>
<dbReference type="GO" id="GO:0016020">
    <property type="term" value="C:membrane"/>
    <property type="evidence" value="ECO:0007669"/>
    <property type="project" value="UniProtKB-SubCell"/>
</dbReference>
<reference evidence="7 8" key="1">
    <citation type="submission" date="2018-03" db="EMBL/GenBank/DDBJ databases">
        <title>Whole genome analyses suggest that Burkholderia sensu lato contains two further novel genera in the rhizoxinica-symbiotica group Mycetohabitans gen. nov., and Trinickia gen. nov.: implications for the evolution of diazotrophy and nodulation in the Burkholderiaceae.</title>
        <authorList>
            <person name="Estrada De Los Santos P."/>
            <person name="Palmer M."/>
            <person name="Chavez-Ramirez B."/>
            <person name="Steenkamp E.T."/>
            <person name="Hirsch A.M."/>
            <person name="Manyaka P."/>
            <person name="Maluk M."/>
            <person name="Lafos M."/>
            <person name="Crook M."/>
            <person name="Gross E."/>
            <person name="Simon M.F."/>
            <person name="Bueno Dos Reis Junior F."/>
            <person name="Poole P.S."/>
            <person name="Venter S.N."/>
            <person name="James E.K."/>
        </authorList>
    </citation>
    <scope>NUCLEOTIDE SEQUENCE [LARGE SCALE GENOMIC DNA]</scope>
    <source>
        <strain evidence="7 8">JPY-366</strain>
    </source>
</reference>
<dbReference type="Proteomes" id="UP000240638">
    <property type="component" value="Unassembled WGS sequence"/>
</dbReference>
<feature type="transmembrane region" description="Helical" evidence="6">
    <location>
        <begin position="158"/>
        <end position="178"/>
    </location>
</feature>
<gene>
    <name evidence="7" type="ORF">C9I57_09455</name>
</gene>
<dbReference type="EMBL" id="PYUC01000004">
    <property type="protein sequence ID" value="PTB20949.1"/>
    <property type="molecule type" value="Genomic_DNA"/>
</dbReference>
<comment type="caution">
    <text evidence="7">The sequence shown here is derived from an EMBL/GenBank/DDBJ whole genome shotgun (WGS) entry which is preliminary data.</text>
</comment>
<feature type="transmembrane region" description="Helical" evidence="6">
    <location>
        <begin position="218"/>
        <end position="237"/>
    </location>
</feature>
<keyword evidence="4 6" id="KW-1133">Transmembrane helix</keyword>
<feature type="transmembrane region" description="Helical" evidence="6">
    <location>
        <begin position="312"/>
        <end position="339"/>
    </location>
</feature>
<comment type="similarity">
    <text evidence="2">Belongs to the autoinducer-2 exporter (AI-2E) (TC 2.A.86) family.</text>
</comment>
<protein>
    <submittedName>
        <fullName evidence="7">AI-2E family transporter</fullName>
    </submittedName>
</protein>
<proteinExistence type="inferred from homology"/>
<feature type="transmembrane region" description="Helical" evidence="6">
    <location>
        <begin position="38"/>
        <end position="57"/>
    </location>
</feature>
<keyword evidence="3 6" id="KW-0812">Transmembrane</keyword>
<dbReference type="GO" id="GO:0055085">
    <property type="term" value="P:transmembrane transport"/>
    <property type="evidence" value="ECO:0007669"/>
    <property type="project" value="TreeGrafter"/>
</dbReference>
<sequence length="372" mass="41020">MSHNAPLLTPYQRQALFWSAVALGLGMLLWLLRPVLTPFLLGAIIAYILQPGVAWLVRRRVPRGLAALVMMLFFAIIVSLLALLVFAVVQRELPQLKLQVPIFIARLHDWAQPKLTYLGYGDIFDFASLRDMLTSKIESSGQAVAVAAWKSLRTGGNVMFTLIGDLVMVPLVLFYLLYDWNAMLARLASFVPRRWLAKTVALVREMDLSLSQYLRGQVLVMGVLALFYGLALTIAGFEIALPIGVFTGLAVFIPYVGYATGLALALIAALLQFGNLYGFVAVAVVYGVGQILESFILTPRLVGERIGLHPLTVIFALLAFGQLFGFFGVLLALPVSAILSTAVRELRRSYLESRFYLDARKSSPPVVEGEER</sequence>
<evidence type="ECO:0000313" key="7">
    <source>
        <dbReference type="EMBL" id="PTB20949.1"/>
    </source>
</evidence>
<evidence type="ECO:0000256" key="1">
    <source>
        <dbReference type="ARBA" id="ARBA00004141"/>
    </source>
</evidence>
<dbReference type="RefSeq" id="WP_107150359.1">
    <property type="nucleotide sequence ID" value="NZ_PYUC01000004.1"/>
</dbReference>
<dbReference type="AlphaFoldDB" id="A0A2T3XWR0"/>
<dbReference type="PANTHER" id="PTHR21716">
    <property type="entry name" value="TRANSMEMBRANE PROTEIN"/>
    <property type="match status" value="1"/>
</dbReference>
<dbReference type="PANTHER" id="PTHR21716:SF64">
    <property type="entry name" value="AI-2 TRANSPORT PROTEIN TQSA"/>
    <property type="match status" value="1"/>
</dbReference>
<evidence type="ECO:0000256" key="2">
    <source>
        <dbReference type="ARBA" id="ARBA00009773"/>
    </source>
</evidence>
<evidence type="ECO:0000313" key="8">
    <source>
        <dbReference type="Proteomes" id="UP000240638"/>
    </source>
</evidence>
<evidence type="ECO:0000256" key="4">
    <source>
        <dbReference type="ARBA" id="ARBA00022989"/>
    </source>
</evidence>
<organism evidence="7 8">
    <name type="scientific">Trinickia symbiotica</name>
    <dbReference type="NCBI Taxonomy" id="863227"/>
    <lineage>
        <taxon>Bacteria</taxon>
        <taxon>Pseudomonadati</taxon>
        <taxon>Pseudomonadota</taxon>
        <taxon>Betaproteobacteria</taxon>
        <taxon>Burkholderiales</taxon>
        <taxon>Burkholderiaceae</taxon>
        <taxon>Trinickia</taxon>
    </lineage>
</organism>
<evidence type="ECO:0000256" key="6">
    <source>
        <dbReference type="SAM" id="Phobius"/>
    </source>
</evidence>
<comment type="subcellular location">
    <subcellularLocation>
        <location evidence="1">Membrane</location>
        <topology evidence="1">Multi-pass membrane protein</topology>
    </subcellularLocation>
</comment>
<feature type="transmembrane region" description="Helical" evidence="6">
    <location>
        <begin position="15"/>
        <end position="32"/>
    </location>
</feature>
<keyword evidence="5 6" id="KW-0472">Membrane</keyword>
<feature type="transmembrane region" description="Helical" evidence="6">
    <location>
        <begin position="64"/>
        <end position="89"/>
    </location>
</feature>
<feature type="transmembrane region" description="Helical" evidence="6">
    <location>
        <begin position="243"/>
        <end position="267"/>
    </location>
</feature>
<evidence type="ECO:0000256" key="3">
    <source>
        <dbReference type="ARBA" id="ARBA00022692"/>
    </source>
</evidence>
<accession>A0A2T3XWR0</accession>
<feature type="transmembrane region" description="Helical" evidence="6">
    <location>
        <begin position="274"/>
        <end position="292"/>
    </location>
</feature>
<dbReference type="InterPro" id="IPR002549">
    <property type="entry name" value="AI-2E-like"/>
</dbReference>
<dbReference type="Pfam" id="PF01594">
    <property type="entry name" value="AI-2E_transport"/>
    <property type="match status" value="1"/>
</dbReference>